<dbReference type="InterPro" id="IPR018187">
    <property type="entry name" value="Asp/Glu_racemase_AS_1"/>
</dbReference>
<dbReference type="Pfam" id="PF01177">
    <property type="entry name" value="Asp_Glu_race"/>
    <property type="match status" value="1"/>
</dbReference>
<evidence type="ECO:0000256" key="9">
    <source>
        <dbReference type="SAM" id="MobiDB-lite"/>
    </source>
</evidence>
<feature type="binding site" evidence="8">
    <location>
        <begin position="77"/>
        <end position="78"/>
    </location>
    <ligand>
        <name>substrate</name>
    </ligand>
</feature>
<evidence type="ECO:0000256" key="3">
    <source>
        <dbReference type="ARBA" id="ARBA00022960"/>
    </source>
</evidence>
<evidence type="ECO:0000256" key="8">
    <source>
        <dbReference type="HAMAP-Rule" id="MF_00258"/>
    </source>
</evidence>
<dbReference type="GO" id="GO:0009252">
    <property type="term" value="P:peptidoglycan biosynthetic process"/>
    <property type="evidence" value="ECO:0007669"/>
    <property type="project" value="UniProtKB-UniRule"/>
</dbReference>
<dbReference type="Proteomes" id="UP000886069">
    <property type="component" value="Unassembled WGS sequence"/>
</dbReference>
<sequence length="291" mass="30853">MESSRDRPIGVFDSGVGGLTVVRELMALLPGEDIVYFGDTARVPYGTKSAETVVRFAREDLAFLRSRDVKLIVVACNTASSIALPRLADESGLPVIGVLLPGARGAAAATRNNRIAVIGTTATVTSGAYEKALLDINPGFEIMSRPCPLFVSLAEEGWVDDDVAMMVARRYLEPLTGFGADTLVLGCTHYPLLKGVISGVMGSGVALVDSAKETAAEVRETLASSGLLSKDDSGGQIYVYLSDIPYRFREVAERFLGRPVESVEQVAGPGGKESGEVCRDMTAERAASSDR</sequence>
<dbReference type="HAMAP" id="MF_00258">
    <property type="entry name" value="Glu_racemase"/>
    <property type="match status" value="1"/>
</dbReference>
<dbReference type="PROSITE" id="PS00924">
    <property type="entry name" value="ASP_GLU_RACEMASE_2"/>
    <property type="match status" value="1"/>
</dbReference>
<reference evidence="10" key="1">
    <citation type="journal article" date="2020" name="mSystems">
        <title>Genome- and Community-Level Interaction Insights into Carbon Utilization and Element Cycling Functions of Hydrothermarchaeota in Hydrothermal Sediment.</title>
        <authorList>
            <person name="Zhou Z."/>
            <person name="Liu Y."/>
            <person name="Xu W."/>
            <person name="Pan J."/>
            <person name="Luo Z.H."/>
            <person name="Li M."/>
        </authorList>
    </citation>
    <scope>NUCLEOTIDE SEQUENCE [LARGE SCALE GENOMIC DNA]</scope>
    <source>
        <strain evidence="10">SpSt-1233</strain>
    </source>
</reference>
<dbReference type="Gene3D" id="3.40.50.1860">
    <property type="match status" value="2"/>
</dbReference>
<dbReference type="GO" id="GO:0008360">
    <property type="term" value="P:regulation of cell shape"/>
    <property type="evidence" value="ECO:0007669"/>
    <property type="project" value="UniProtKB-KW"/>
</dbReference>
<name>A0A7V2AU59_UNCEI</name>
<dbReference type="EMBL" id="DSEC01000185">
    <property type="protein sequence ID" value="HER43335.1"/>
    <property type="molecule type" value="Genomic_DNA"/>
</dbReference>
<dbReference type="UniPathway" id="UPA00219"/>
<feature type="active site" description="Proton donor/acceptor" evidence="8">
    <location>
        <position position="76"/>
    </location>
</feature>
<keyword evidence="3 8" id="KW-0133">Cell shape</keyword>
<keyword evidence="6 8" id="KW-0961">Cell wall biogenesis/degradation</keyword>
<feature type="active site" description="Proton donor/acceptor" evidence="8">
    <location>
        <position position="187"/>
    </location>
</feature>
<evidence type="ECO:0000256" key="4">
    <source>
        <dbReference type="ARBA" id="ARBA00022984"/>
    </source>
</evidence>
<dbReference type="FunFam" id="3.40.50.1860:FF:000002">
    <property type="entry name" value="Glutamate racemase"/>
    <property type="match status" value="1"/>
</dbReference>
<dbReference type="GO" id="GO:0008881">
    <property type="term" value="F:glutamate racemase activity"/>
    <property type="evidence" value="ECO:0007669"/>
    <property type="project" value="UniProtKB-UniRule"/>
</dbReference>
<feature type="compositionally biased region" description="Basic and acidic residues" evidence="9">
    <location>
        <begin position="273"/>
        <end position="291"/>
    </location>
</feature>
<dbReference type="NCBIfam" id="TIGR00067">
    <property type="entry name" value="glut_race"/>
    <property type="match status" value="1"/>
</dbReference>
<dbReference type="SUPFAM" id="SSF53681">
    <property type="entry name" value="Aspartate/glutamate racemase"/>
    <property type="match status" value="2"/>
</dbReference>
<organism evidence="10">
    <name type="scientific">Eiseniibacteriota bacterium</name>
    <dbReference type="NCBI Taxonomy" id="2212470"/>
    <lineage>
        <taxon>Bacteria</taxon>
        <taxon>Candidatus Eiseniibacteriota</taxon>
    </lineage>
</organism>
<comment type="similarity">
    <text evidence="8">Belongs to the aspartate/glutamate racemases family.</text>
</comment>
<evidence type="ECO:0000313" key="10">
    <source>
        <dbReference type="EMBL" id="HER43335.1"/>
    </source>
</evidence>
<evidence type="ECO:0000256" key="6">
    <source>
        <dbReference type="ARBA" id="ARBA00023316"/>
    </source>
</evidence>
<dbReference type="PANTHER" id="PTHR21198:SF2">
    <property type="entry name" value="GLUTAMATE RACEMASE"/>
    <property type="match status" value="1"/>
</dbReference>
<dbReference type="InterPro" id="IPR015942">
    <property type="entry name" value="Asp/Glu/hydantoin_racemase"/>
</dbReference>
<evidence type="ECO:0000256" key="2">
    <source>
        <dbReference type="ARBA" id="ARBA00013090"/>
    </source>
</evidence>
<comment type="function">
    <text evidence="8">Provides the (R)-glutamate required for cell wall biosynthesis.</text>
</comment>
<dbReference type="EC" id="5.1.1.3" evidence="2 8"/>
<feature type="region of interest" description="Disordered" evidence="9">
    <location>
        <begin position="265"/>
        <end position="291"/>
    </location>
</feature>
<evidence type="ECO:0000256" key="7">
    <source>
        <dbReference type="ARBA" id="ARBA00070053"/>
    </source>
</evidence>
<dbReference type="GO" id="GO:0071555">
    <property type="term" value="P:cell wall organization"/>
    <property type="evidence" value="ECO:0007669"/>
    <property type="project" value="UniProtKB-KW"/>
</dbReference>
<keyword evidence="5 8" id="KW-0413">Isomerase</keyword>
<protein>
    <recommendedName>
        <fullName evidence="7 8">Glutamate racemase</fullName>
        <ecNumber evidence="2 8">5.1.1.3</ecNumber>
    </recommendedName>
</protein>
<proteinExistence type="inferred from homology"/>
<comment type="pathway">
    <text evidence="8">Cell wall biogenesis; peptidoglycan biosynthesis.</text>
</comment>
<evidence type="ECO:0000256" key="1">
    <source>
        <dbReference type="ARBA" id="ARBA00001602"/>
    </source>
</evidence>
<dbReference type="PROSITE" id="PS00923">
    <property type="entry name" value="ASP_GLU_RACEMASE_1"/>
    <property type="match status" value="1"/>
</dbReference>
<dbReference type="InterPro" id="IPR004391">
    <property type="entry name" value="Glu_race"/>
</dbReference>
<comment type="caution">
    <text evidence="10">The sequence shown here is derived from an EMBL/GenBank/DDBJ whole genome shotgun (WGS) entry which is preliminary data.</text>
</comment>
<feature type="binding site" evidence="8">
    <location>
        <begin position="45"/>
        <end position="46"/>
    </location>
    <ligand>
        <name>substrate</name>
    </ligand>
</feature>
<dbReference type="InterPro" id="IPR033134">
    <property type="entry name" value="Asp/Glu_racemase_AS_2"/>
</dbReference>
<gene>
    <name evidence="8" type="primary">murI</name>
    <name evidence="10" type="ORF">ENO08_02605</name>
</gene>
<keyword evidence="4 8" id="KW-0573">Peptidoglycan synthesis</keyword>
<dbReference type="PANTHER" id="PTHR21198">
    <property type="entry name" value="GLUTAMATE RACEMASE"/>
    <property type="match status" value="1"/>
</dbReference>
<comment type="catalytic activity">
    <reaction evidence="1 8">
        <text>L-glutamate = D-glutamate</text>
        <dbReference type="Rhea" id="RHEA:12813"/>
        <dbReference type="ChEBI" id="CHEBI:29985"/>
        <dbReference type="ChEBI" id="CHEBI:29986"/>
        <dbReference type="EC" id="5.1.1.3"/>
    </reaction>
</comment>
<dbReference type="InterPro" id="IPR001920">
    <property type="entry name" value="Asp/Glu_race"/>
</dbReference>
<evidence type="ECO:0000256" key="5">
    <source>
        <dbReference type="ARBA" id="ARBA00023235"/>
    </source>
</evidence>
<dbReference type="AlphaFoldDB" id="A0A7V2AU59"/>
<accession>A0A7V2AU59</accession>
<feature type="binding site" evidence="8">
    <location>
        <begin position="13"/>
        <end position="14"/>
    </location>
    <ligand>
        <name>substrate</name>
    </ligand>
</feature>
<feature type="binding site" evidence="8">
    <location>
        <begin position="188"/>
        <end position="189"/>
    </location>
    <ligand>
        <name>substrate</name>
    </ligand>
</feature>